<dbReference type="GO" id="GO:0005765">
    <property type="term" value="C:lysosomal membrane"/>
    <property type="evidence" value="ECO:0007669"/>
    <property type="project" value="TreeGrafter"/>
</dbReference>
<dbReference type="VEuPathDB" id="TriTrypDB:Lsey_0154_0050"/>
<reference evidence="2 3" key="1">
    <citation type="journal article" date="2015" name="PLoS Pathog.">
        <title>Leptomonas seymouri: Adaptations to the Dixenous Life Cycle Analyzed by Genome Sequencing, Transcriptome Profiling and Co-infection with Leishmania donovani.</title>
        <authorList>
            <person name="Kraeva N."/>
            <person name="Butenko A."/>
            <person name="Hlavacova J."/>
            <person name="Kostygov A."/>
            <person name="Myskova J."/>
            <person name="Grybchuk D."/>
            <person name="Lestinova T."/>
            <person name="Votypka J."/>
            <person name="Volf P."/>
            <person name="Opperdoes F."/>
            <person name="Flegontov P."/>
            <person name="Lukes J."/>
            <person name="Yurchenko V."/>
        </authorList>
    </citation>
    <scope>NUCLEOTIDE SEQUENCE [LARGE SCALE GENOMIC DNA]</scope>
    <source>
        <strain evidence="2 3">ATCC 30220</strain>
    </source>
</reference>
<feature type="compositionally biased region" description="Low complexity" evidence="1">
    <location>
        <begin position="1419"/>
        <end position="1432"/>
    </location>
</feature>
<organism evidence="2 3">
    <name type="scientific">Leptomonas seymouri</name>
    <dbReference type="NCBI Taxonomy" id="5684"/>
    <lineage>
        <taxon>Eukaryota</taxon>
        <taxon>Discoba</taxon>
        <taxon>Euglenozoa</taxon>
        <taxon>Kinetoplastea</taxon>
        <taxon>Metakinetoplastina</taxon>
        <taxon>Trypanosomatida</taxon>
        <taxon>Trypanosomatidae</taxon>
        <taxon>Leishmaniinae</taxon>
        <taxon>Leptomonas</taxon>
    </lineage>
</organism>
<dbReference type="PANTHER" id="PTHR12897:SF4">
    <property type="entry name" value="REGULATOR OF MON1-CCZ1 COMPLEX"/>
    <property type="match status" value="1"/>
</dbReference>
<feature type="region of interest" description="Disordered" evidence="1">
    <location>
        <begin position="601"/>
        <end position="650"/>
    </location>
</feature>
<feature type="compositionally biased region" description="Basic and acidic residues" evidence="1">
    <location>
        <begin position="613"/>
        <end position="633"/>
    </location>
</feature>
<dbReference type="GO" id="GO:0031902">
    <property type="term" value="C:late endosome membrane"/>
    <property type="evidence" value="ECO:0007669"/>
    <property type="project" value="TreeGrafter"/>
</dbReference>
<dbReference type="OrthoDB" id="266639at2759"/>
<comment type="caution">
    <text evidence="2">The sequence shown here is derived from an EMBL/GenBank/DDBJ whole genome shotgun (WGS) entry which is preliminary data.</text>
</comment>
<feature type="compositionally biased region" description="Polar residues" evidence="1">
    <location>
        <begin position="127"/>
        <end position="139"/>
    </location>
</feature>
<sequence>MADEVSAYTLRREAVDGDACAPALLRLSPALPSSVEQLGLTLSSAQPPATPVPAATATASNTSASPNPSPPAAPTAVTSPSFVVRAVHFDDAAQDAILVCDGCITLFVPLQFNAVPTPPSGKVAESTRASVPGSASLSSQQEQRQEQEERKREPAPAPAVAACLRLGNPHQAWTLPPRRPPPASSPTSQSPPSTDAVADERCLPRRLPLPAEVLRRVSSVLVAVPVFARPSPATPAGGTAEALVSIMSIVIVECVVLPDSVDFMEANAIPLARPLKRILCAPNTLRFREAWYPIQHFCWCGPTEMSSHYGERSASSDVPYMGSGNRPQVVTQGDRVHQDACVGGGAEEEEAGVSSVARVHASCTDYYLLCVSSICVDLLRVRYQAPSPAGHDLQRKGGSGPSYLPDVTSMLNAGYTARAPPQSQHSKTSPFTGQVPAAASKAAEVVVKLMQRYVTHTDWCVYETRSRVLLSVHHTRPDVLKPISVQYDPCCITAARNLGEEGVPGRAPSPSLPVSVSLCKWPELTLPERLCASLSLQNAAAAPLPQDASTARHLHSVVGVFTVYGHTFFYHVPSARTSSRRFACMDVYLFLPDEACSPMPLSPLSSSSPPAPDFDRERAGAAVAERHGGRADANDGAGDARFSPPSTSSPANFLKRLTTAASSATASAAPPQVHGGTFMKVAQLSMGALLSPAASPAFSLNPLRSGGAGGPPMQQPLPQLSVQVWCDLLLLHSPHTGRSAVYDLMGWGDGSPSSIAEGGRALSSRDYILWATASERSRHWARSRFSCSSPSPSPTGSLYAAVGAAGGARTAGSAATSTRENGYTHYNGASSSDQLWLRAATGDWASMMSAVASSVMEFSSASQTIAGEATTAASAQAPLVLPLFCCAATVDVRAGRSGSGGNRDTPSFLGDAEGERDGGCCAATPVLYTSYVWPTSSRTPLAISKHDGSLRLCQVDAAALAEWMLRLHPSQASPSSCLAGVSNDNSRVATTSEDGADARSAPLSHLIALACRHPALLNEPADDGSSNADMLFTLLRELVVYLVCGARRTPSPHHSTHSTNHPAHVDVSYCDALQRHLHSAMAESPGALCSHLGALFEVFTLEAELHDRFTALARQRMLSLVMPGITSAGTAKPACCHRNSTNRGSGMTFSGAQLQLLLVNRVWGLVWRVIKSKGSLGEGGGDPDCHQRQRQLQRYEEVLCGYVRLLHRLALPVLPAVQELLLEVVLRCDLGTGWTTPTAASSAPAMDVCTRSAAAPMASVSGTARRVQVLLRQGVLEQNCTTARSLLEWWQRSRCQLAAVQSGRQRRPPVVEITEEKEEGERDPRERKVAPAQPDLLLEGGCPDAEALFQEAMHLFALHGHHLEVAEAYRWRHDYTAAAAVLLRLSRDTPPIELCEVHGSWRSLSQSNTICDASPPPTAAAAAATAPGSAETTPRRTSHILSWDALAIAVLDGAWSDVLSAENSCYVLTERAAAGARSRTTPTNAGSPSSSPGGVSTRVVRSPPTWQLRAAEREVQAAHRLYLSVATSILSAFELTAVTAADPTTELHSSSAEGGVGGPRPHLHSYRHDSSISSGVSAGYHAHGVRCLQLRQQLEMDWRHMKSGVAQ</sequence>
<feature type="region of interest" description="Disordered" evidence="1">
    <location>
        <begin position="43"/>
        <end position="77"/>
    </location>
</feature>
<feature type="region of interest" description="Disordered" evidence="1">
    <location>
        <begin position="1306"/>
        <end position="1336"/>
    </location>
</feature>
<dbReference type="InterPro" id="IPR040371">
    <property type="entry name" value="RMC1"/>
</dbReference>
<protein>
    <submittedName>
        <fullName evidence="2">Uncharacterized protein</fullName>
    </submittedName>
</protein>
<accession>A0A0N1I5N4</accession>
<gene>
    <name evidence="2" type="ORF">ABL78_4934</name>
</gene>
<evidence type="ECO:0000256" key="1">
    <source>
        <dbReference type="SAM" id="MobiDB-lite"/>
    </source>
</evidence>
<dbReference type="Proteomes" id="UP000038009">
    <property type="component" value="Unassembled WGS sequence"/>
</dbReference>
<evidence type="ECO:0000313" key="3">
    <source>
        <dbReference type="Proteomes" id="UP000038009"/>
    </source>
</evidence>
<feature type="region of interest" description="Disordered" evidence="1">
    <location>
        <begin position="1476"/>
        <end position="1500"/>
    </location>
</feature>
<feature type="compositionally biased region" description="Low complexity" evidence="1">
    <location>
        <begin position="43"/>
        <end position="66"/>
    </location>
</feature>
<feature type="compositionally biased region" description="Basic and acidic residues" evidence="1">
    <location>
        <begin position="1319"/>
        <end position="1329"/>
    </location>
</feature>
<name>A0A0N1I5N4_LEPSE</name>
<feature type="compositionally biased region" description="Low complexity" evidence="1">
    <location>
        <begin position="1481"/>
        <end position="1500"/>
    </location>
</feature>
<feature type="region of interest" description="Disordered" evidence="1">
    <location>
        <begin position="171"/>
        <end position="201"/>
    </location>
</feature>
<dbReference type="GO" id="GO:0010506">
    <property type="term" value="P:regulation of autophagy"/>
    <property type="evidence" value="ECO:0007669"/>
    <property type="project" value="InterPro"/>
</dbReference>
<feature type="region of interest" description="Disordered" evidence="1">
    <location>
        <begin position="1414"/>
        <end position="1435"/>
    </location>
</feature>
<feature type="compositionally biased region" description="Low complexity" evidence="1">
    <location>
        <begin position="185"/>
        <end position="194"/>
    </location>
</feature>
<keyword evidence="3" id="KW-1185">Reference proteome</keyword>
<evidence type="ECO:0000313" key="2">
    <source>
        <dbReference type="EMBL" id="KPI86001.1"/>
    </source>
</evidence>
<dbReference type="GO" id="GO:0035658">
    <property type="term" value="C:Mon1-Ccz1 complex"/>
    <property type="evidence" value="ECO:0007669"/>
    <property type="project" value="InterPro"/>
</dbReference>
<feature type="region of interest" description="Disordered" evidence="1">
    <location>
        <begin position="117"/>
        <end position="157"/>
    </location>
</feature>
<proteinExistence type="predicted"/>
<feature type="compositionally biased region" description="Basic and acidic residues" evidence="1">
    <location>
        <begin position="143"/>
        <end position="154"/>
    </location>
</feature>
<dbReference type="PANTHER" id="PTHR12897">
    <property type="entry name" value="COLON CANCER-ASSOCIATED PROTEIN MIC1"/>
    <property type="match status" value="1"/>
</dbReference>
<dbReference type="EMBL" id="LJSK01000154">
    <property type="protein sequence ID" value="KPI86001.1"/>
    <property type="molecule type" value="Genomic_DNA"/>
</dbReference>
<dbReference type="OMA" id="FREAWYP"/>